<evidence type="ECO:0000256" key="1">
    <source>
        <dbReference type="SAM" id="MobiDB-lite"/>
    </source>
</evidence>
<evidence type="ECO:0000313" key="3">
    <source>
        <dbReference type="Proteomes" id="UP001157017"/>
    </source>
</evidence>
<protein>
    <submittedName>
        <fullName evidence="2">Uncharacterized protein</fullName>
    </submittedName>
</protein>
<keyword evidence="3" id="KW-1185">Reference proteome</keyword>
<sequence>MVAGGEQVGLVDPGAGAVAERQQAVLRLPGTGSLQPHPGGTARRGHRPHRPATGQRRPRRRVVRPRHRAASLSGTTIGMR</sequence>
<dbReference type="Proteomes" id="UP001157017">
    <property type="component" value="Unassembled WGS sequence"/>
</dbReference>
<gene>
    <name evidence="2" type="ORF">GCM10025868_37980</name>
</gene>
<reference evidence="3" key="1">
    <citation type="journal article" date="2019" name="Int. J. Syst. Evol. Microbiol.">
        <title>The Global Catalogue of Microorganisms (GCM) 10K type strain sequencing project: providing services to taxonomists for standard genome sequencing and annotation.</title>
        <authorList>
            <consortium name="The Broad Institute Genomics Platform"/>
            <consortium name="The Broad Institute Genome Sequencing Center for Infectious Disease"/>
            <person name="Wu L."/>
            <person name="Ma J."/>
        </authorList>
    </citation>
    <scope>NUCLEOTIDE SEQUENCE [LARGE SCALE GENOMIC DNA]</scope>
    <source>
        <strain evidence="3">NBRC 108730</strain>
    </source>
</reference>
<organism evidence="2 3">
    <name type="scientific">Angustibacter aerolatus</name>
    <dbReference type="NCBI Taxonomy" id="1162965"/>
    <lineage>
        <taxon>Bacteria</taxon>
        <taxon>Bacillati</taxon>
        <taxon>Actinomycetota</taxon>
        <taxon>Actinomycetes</taxon>
        <taxon>Kineosporiales</taxon>
        <taxon>Kineosporiaceae</taxon>
    </lineage>
</organism>
<feature type="region of interest" description="Disordered" evidence="1">
    <location>
        <begin position="27"/>
        <end position="80"/>
    </location>
</feature>
<evidence type="ECO:0000313" key="2">
    <source>
        <dbReference type="EMBL" id="GMA88548.1"/>
    </source>
</evidence>
<proteinExistence type="predicted"/>
<comment type="caution">
    <text evidence="2">The sequence shown here is derived from an EMBL/GenBank/DDBJ whole genome shotgun (WGS) entry which is preliminary data.</text>
</comment>
<feature type="compositionally biased region" description="Basic residues" evidence="1">
    <location>
        <begin position="43"/>
        <end position="69"/>
    </location>
</feature>
<dbReference type="EMBL" id="BSUZ01000001">
    <property type="protein sequence ID" value="GMA88548.1"/>
    <property type="molecule type" value="Genomic_DNA"/>
</dbReference>
<accession>A0ABQ6JME3</accession>
<name>A0ABQ6JME3_9ACTN</name>